<accession>A0A2P2KZX8</accession>
<feature type="compositionally biased region" description="Polar residues" evidence="1">
    <location>
        <begin position="521"/>
        <end position="535"/>
    </location>
</feature>
<dbReference type="AlphaFoldDB" id="A0A2P2KZX8"/>
<protein>
    <submittedName>
        <fullName evidence="3">Uncharacterized protein MANES_09G117200</fullName>
    </submittedName>
</protein>
<name>A0A2P2KZX8_RHIMU</name>
<dbReference type="Pfam" id="PF01823">
    <property type="entry name" value="MACPF"/>
    <property type="match status" value="1"/>
</dbReference>
<dbReference type="PANTHER" id="PTHR33199">
    <property type="entry name" value="MACPF DOMAIN-CONTAINING PROTEIN CAD1"/>
    <property type="match status" value="1"/>
</dbReference>
<sequence length="588" mass="65169">MGENGIGNANVAAMHAAINAVQALGRGFDVNFDTRLLYCKGVAGAGVVEIDEEHTRELYLYDSIAVPNVSRDITNSLDSVDRQSFGPSTFHEMVEYFNRKAHISADFPIGSFNCAFSFTGSKPIDAAATKTLSMDGFYIPLSKVQLVKLPPVLRANVKLAVPNCWDPSSLASFIENFGTHVIASVTIGGKDEIYIKQHPTSPLSTTEIKNYVQEIGNQRFAQMDSCNSGLMKIKEKGGDSGIFNSQGIYPQPTSVPYLTGKEDFTVIFRRRGGDDLEQSHSRWLSTVRSSPDVIGMTFVPITDLLVGAPGKEHLTRAVGLYLEYKPHIEELRYFLEFQIPRIWAPIQEKIPGHLKKEPVCPSLQFSMMGQKLYVSQEQISVGRRPVTGLRLCLEGAKQNRLSIHLQHLASLPKILLPHWDAHVAIGAPKWQGPEEQDSRWFEPVKWKNFSHVSTAPIENSETFIGDLSGVYIVTGAQLGVWDFVTRNVLYMKLLYSRLPGCTIRRSLWDHAPNDKSKKPCGTNNAQSGDSSSVSKENVVGNKLAKFIDTCEMTKGPQDPPGHWLVTGGKLGVEKGKIVLRVKYSLLNY</sequence>
<dbReference type="GO" id="GO:0009626">
    <property type="term" value="P:plant-type hypersensitive response"/>
    <property type="evidence" value="ECO:0007669"/>
    <property type="project" value="TreeGrafter"/>
</dbReference>
<proteinExistence type="predicted"/>
<dbReference type="EMBL" id="GGEC01030781">
    <property type="protein sequence ID" value="MBX11265.1"/>
    <property type="molecule type" value="Transcribed_RNA"/>
</dbReference>
<evidence type="ECO:0000256" key="1">
    <source>
        <dbReference type="SAM" id="MobiDB-lite"/>
    </source>
</evidence>
<feature type="domain" description="MACPF" evidence="2">
    <location>
        <begin position="6"/>
        <end position="335"/>
    </location>
</feature>
<dbReference type="GO" id="GO:0005886">
    <property type="term" value="C:plasma membrane"/>
    <property type="evidence" value="ECO:0007669"/>
    <property type="project" value="TreeGrafter"/>
</dbReference>
<organism evidence="3">
    <name type="scientific">Rhizophora mucronata</name>
    <name type="common">Asiatic mangrove</name>
    <dbReference type="NCBI Taxonomy" id="61149"/>
    <lineage>
        <taxon>Eukaryota</taxon>
        <taxon>Viridiplantae</taxon>
        <taxon>Streptophyta</taxon>
        <taxon>Embryophyta</taxon>
        <taxon>Tracheophyta</taxon>
        <taxon>Spermatophyta</taxon>
        <taxon>Magnoliopsida</taxon>
        <taxon>eudicotyledons</taxon>
        <taxon>Gunneridae</taxon>
        <taxon>Pentapetalae</taxon>
        <taxon>rosids</taxon>
        <taxon>fabids</taxon>
        <taxon>Malpighiales</taxon>
        <taxon>Rhizophoraceae</taxon>
        <taxon>Rhizophora</taxon>
    </lineage>
</organism>
<dbReference type="PANTHER" id="PTHR33199:SF15">
    <property type="entry name" value="MACPF DOMAIN-CONTAINING PROTEIN CAD1-LIKE"/>
    <property type="match status" value="1"/>
</dbReference>
<reference evidence="3" key="1">
    <citation type="submission" date="2018-02" db="EMBL/GenBank/DDBJ databases">
        <title>Rhizophora mucronata_Transcriptome.</title>
        <authorList>
            <person name="Meera S.P."/>
            <person name="Sreeshan A."/>
            <person name="Augustine A."/>
        </authorList>
    </citation>
    <scope>NUCLEOTIDE SEQUENCE</scope>
    <source>
        <tissue evidence="3">Leaf</tissue>
    </source>
</reference>
<evidence type="ECO:0000259" key="2">
    <source>
        <dbReference type="PROSITE" id="PS51412"/>
    </source>
</evidence>
<dbReference type="InterPro" id="IPR020864">
    <property type="entry name" value="MACPF"/>
</dbReference>
<dbReference type="SMART" id="SM00457">
    <property type="entry name" value="MACPF"/>
    <property type="match status" value="1"/>
</dbReference>
<feature type="region of interest" description="Disordered" evidence="1">
    <location>
        <begin position="512"/>
        <end position="536"/>
    </location>
</feature>
<dbReference type="PROSITE" id="PS51412">
    <property type="entry name" value="MACPF_2"/>
    <property type="match status" value="1"/>
</dbReference>
<dbReference type="GO" id="GO:2000031">
    <property type="term" value="P:regulation of salicylic acid mediated signaling pathway"/>
    <property type="evidence" value="ECO:0007669"/>
    <property type="project" value="InterPro"/>
</dbReference>
<evidence type="ECO:0000313" key="3">
    <source>
        <dbReference type="EMBL" id="MBX11265.1"/>
    </source>
</evidence>
<dbReference type="InterPro" id="IPR044663">
    <property type="entry name" value="CAD1/NSL1-like"/>
</dbReference>